<proteinExistence type="predicted"/>
<protein>
    <recommendedName>
        <fullName evidence="3">Asparagine synthetase domain-containing protein</fullName>
    </recommendedName>
</protein>
<name>A0A1F7I5W0_9BACT</name>
<dbReference type="AlphaFoldDB" id="A0A1F7I5W0"/>
<dbReference type="EMBL" id="MGAC01000002">
    <property type="protein sequence ID" value="OGK38754.1"/>
    <property type="molecule type" value="Genomic_DNA"/>
</dbReference>
<evidence type="ECO:0000313" key="1">
    <source>
        <dbReference type="EMBL" id="OGK38754.1"/>
    </source>
</evidence>
<comment type="caution">
    <text evidence="1">The sequence shown here is derived from an EMBL/GenBank/DDBJ whole genome shotgun (WGS) entry which is preliminary data.</text>
</comment>
<sequence>MEKKSVIFLNQRNARHLANMENARQILQSYSSACKFMHCGIMDRSGVLDQGFDYHIIDPIPTPVPDEQTFEILCDRRGNEIVQDALNTNRNIRVLWSGGIDSTTGLIALMKTHRQQNLPPELIKVSLSEQSIAEYPRFFERDIVPSGHPISIIDGPVAKLLKPNEINVTGEHGDQIFGSMILEPYVRAGQALDNYQDALPQVIFDVLQNQQKTDRVIQYLLPQLREAPIGIHTLFDALWWFNFSLKWQHVTLRLAALSDHPGMIYSSLNH</sequence>
<evidence type="ECO:0000313" key="2">
    <source>
        <dbReference type="Proteomes" id="UP000176803"/>
    </source>
</evidence>
<reference evidence="1 2" key="1">
    <citation type="journal article" date="2016" name="Nat. Commun.">
        <title>Thousands of microbial genomes shed light on interconnected biogeochemical processes in an aquifer system.</title>
        <authorList>
            <person name="Anantharaman K."/>
            <person name="Brown C.T."/>
            <person name="Hug L.A."/>
            <person name="Sharon I."/>
            <person name="Castelle C.J."/>
            <person name="Probst A.J."/>
            <person name="Thomas B.C."/>
            <person name="Singh A."/>
            <person name="Wilkins M.J."/>
            <person name="Karaoz U."/>
            <person name="Brodie E.L."/>
            <person name="Williams K.H."/>
            <person name="Hubbard S.S."/>
            <person name="Banfield J.F."/>
        </authorList>
    </citation>
    <scope>NUCLEOTIDE SEQUENCE [LARGE SCALE GENOMIC DNA]</scope>
</reference>
<accession>A0A1F7I5W0</accession>
<dbReference type="Proteomes" id="UP000176803">
    <property type="component" value="Unassembled WGS sequence"/>
</dbReference>
<gene>
    <name evidence="1" type="ORF">A3F03_03985</name>
</gene>
<organism evidence="1 2">
    <name type="scientific">Candidatus Roizmanbacteria bacterium RIFCSPHIGHO2_12_FULL_41_11</name>
    <dbReference type="NCBI Taxonomy" id="1802052"/>
    <lineage>
        <taxon>Bacteria</taxon>
        <taxon>Candidatus Roizmaniibacteriota</taxon>
    </lineage>
</organism>
<evidence type="ECO:0008006" key="3">
    <source>
        <dbReference type="Google" id="ProtNLM"/>
    </source>
</evidence>